<dbReference type="InterPro" id="IPR012744">
    <property type="entry name" value="Nitri_red_NirB"/>
</dbReference>
<dbReference type="Gene3D" id="3.30.413.10">
    <property type="entry name" value="Sulfite Reductase Hemoprotein, domain 1"/>
    <property type="match status" value="1"/>
</dbReference>
<evidence type="ECO:0000256" key="6">
    <source>
        <dbReference type="ARBA" id="ARBA00010429"/>
    </source>
</evidence>
<dbReference type="Pfam" id="PF18267">
    <property type="entry name" value="Rubredoxin_C"/>
    <property type="match status" value="1"/>
</dbReference>
<keyword evidence="14 21" id="KW-0274">FAD</keyword>
<evidence type="ECO:0000313" key="28">
    <source>
        <dbReference type="Proteomes" id="UP001352223"/>
    </source>
</evidence>
<dbReference type="InterPro" id="IPR006066">
    <property type="entry name" value="NO2/SO3_Rdtase_FeS/sirohaem_BS"/>
</dbReference>
<dbReference type="InterPro" id="IPR041854">
    <property type="entry name" value="BFD-like_2Fe2S-bd_dom_sf"/>
</dbReference>
<gene>
    <name evidence="27" type="primary">nirB</name>
    <name evidence="27" type="ORF">OKJ48_30370</name>
</gene>
<dbReference type="InterPro" id="IPR052034">
    <property type="entry name" value="NasD-like"/>
</dbReference>
<dbReference type="PANTHER" id="PTHR43809">
    <property type="entry name" value="NITRITE REDUCTASE (NADH) LARGE SUBUNIT"/>
    <property type="match status" value="1"/>
</dbReference>
<evidence type="ECO:0000256" key="5">
    <source>
        <dbReference type="ARBA" id="ARBA00005096"/>
    </source>
</evidence>
<evidence type="ECO:0000256" key="13">
    <source>
        <dbReference type="ARBA" id="ARBA00022784"/>
    </source>
</evidence>
<evidence type="ECO:0000259" key="23">
    <source>
        <dbReference type="Pfam" id="PF03460"/>
    </source>
</evidence>
<name>A0ABU6CIH7_9ACTN</name>
<evidence type="ECO:0000259" key="25">
    <source>
        <dbReference type="Pfam" id="PF07992"/>
    </source>
</evidence>
<dbReference type="Pfam" id="PF04324">
    <property type="entry name" value="Fer2_BFD"/>
    <property type="match status" value="1"/>
</dbReference>
<evidence type="ECO:0000256" key="16">
    <source>
        <dbReference type="ARBA" id="ARBA00023004"/>
    </source>
</evidence>
<keyword evidence="15" id="KW-0560">Oxidoreductase</keyword>
<dbReference type="InterPro" id="IPR005117">
    <property type="entry name" value="NiRdtase/SiRdtase_haem-b_fer"/>
</dbReference>
<reference evidence="27 28" key="1">
    <citation type="submission" date="2022-10" db="EMBL/GenBank/DDBJ databases">
        <authorList>
            <person name="Xie J."/>
            <person name="Shen N."/>
        </authorList>
    </citation>
    <scope>NUCLEOTIDE SEQUENCE [LARGE SCALE GENOMIC DNA]</scope>
    <source>
        <strain evidence="27 28">DSM 41681</strain>
    </source>
</reference>
<evidence type="ECO:0000259" key="22">
    <source>
        <dbReference type="Pfam" id="PF01077"/>
    </source>
</evidence>
<dbReference type="InterPro" id="IPR006067">
    <property type="entry name" value="NO2/SO3_Rdtase_4Fe4S_dom"/>
</dbReference>
<dbReference type="InterPro" id="IPR036136">
    <property type="entry name" value="Nit/Sulf_reduc_fer-like_dom_sf"/>
</dbReference>
<accession>A0ABU6CIH7</accession>
<keyword evidence="18 21" id="KW-0534">Nitrate assimilation</keyword>
<evidence type="ECO:0000256" key="20">
    <source>
        <dbReference type="ARBA" id="ARBA00049518"/>
    </source>
</evidence>
<comment type="cofactor">
    <cofactor evidence="3 21">
        <name>FAD</name>
        <dbReference type="ChEBI" id="CHEBI:57692"/>
    </cofactor>
</comment>
<dbReference type="PROSITE" id="PS00365">
    <property type="entry name" value="NIR_SIR"/>
    <property type="match status" value="1"/>
</dbReference>
<dbReference type="Pfam" id="PF03460">
    <property type="entry name" value="NIR_SIR_ferr"/>
    <property type="match status" value="1"/>
</dbReference>
<dbReference type="InterPro" id="IPR045854">
    <property type="entry name" value="NO2/SO3_Rdtase_4Fe4S_sf"/>
</dbReference>
<organism evidence="27 28">
    <name type="scientific">Streptomyces kunmingensis</name>
    <dbReference type="NCBI Taxonomy" id="68225"/>
    <lineage>
        <taxon>Bacteria</taxon>
        <taxon>Bacillati</taxon>
        <taxon>Actinomycetota</taxon>
        <taxon>Actinomycetes</taxon>
        <taxon>Kitasatosporales</taxon>
        <taxon>Streptomycetaceae</taxon>
        <taxon>Streptomyces</taxon>
    </lineage>
</organism>
<dbReference type="InterPro" id="IPR017121">
    <property type="entry name" value="Nitrite_Rdtase_lsu"/>
</dbReference>
<dbReference type="PRINTS" id="PR00368">
    <property type="entry name" value="FADPNR"/>
</dbReference>
<dbReference type="PRINTS" id="PR00411">
    <property type="entry name" value="PNDRDTASEI"/>
</dbReference>
<proteinExistence type="inferred from homology"/>
<dbReference type="Proteomes" id="UP001352223">
    <property type="component" value="Unassembled WGS sequence"/>
</dbReference>
<evidence type="ECO:0000256" key="12">
    <source>
        <dbReference type="ARBA" id="ARBA00022723"/>
    </source>
</evidence>
<dbReference type="Gene3D" id="3.50.50.60">
    <property type="entry name" value="FAD/NAD(P)-binding domain"/>
    <property type="match status" value="2"/>
</dbReference>
<protein>
    <recommendedName>
        <fullName evidence="7">assimilatory sulfite reductase (ferredoxin)</fullName>
        <ecNumber evidence="7">1.8.7.1</ecNumber>
    </recommendedName>
</protein>
<dbReference type="PANTHER" id="PTHR43809:SF1">
    <property type="entry name" value="NITRITE REDUCTASE (NADH) LARGE SUBUNIT"/>
    <property type="match status" value="1"/>
</dbReference>
<comment type="pathway">
    <text evidence="5">Nitrogen metabolism; nitrate reduction (assimilation).</text>
</comment>
<evidence type="ECO:0000259" key="26">
    <source>
        <dbReference type="Pfam" id="PF18267"/>
    </source>
</evidence>
<dbReference type="InterPro" id="IPR007419">
    <property type="entry name" value="BFD-like_2Fe2S-bd_dom"/>
</dbReference>
<dbReference type="PRINTS" id="PR00397">
    <property type="entry name" value="SIROHAEM"/>
</dbReference>
<dbReference type="SUPFAM" id="SSF51905">
    <property type="entry name" value="FAD/NAD(P)-binding domain"/>
    <property type="match status" value="2"/>
</dbReference>
<evidence type="ECO:0000256" key="15">
    <source>
        <dbReference type="ARBA" id="ARBA00023002"/>
    </source>
</evidence>
<comment type="catalytic activity">
    <reaction evidence="20">
        <text>hydrogen sulfide + 6 oxidized [2Fe-2S]-[ferredoxin] + 3 H2O = sulfite + 6 reduced [2Fe-2S]-[ferredoxin] + 7 H(+)</text>
        <dbReference type="Rhea" id="RHEA:23132"/>
        <dbReference type="Rhea" id="RHEA-COMP:10000"/>
        <dbReference type="Rhea" id="RHEA-COMP:10001"/>
        <dbReference type="ChEBI" id="CHEBI:15377"/>
        <dbReference type="ChEBI" id="CHEBI:15378"/>
        <dbReference type="ChEBI" id="CHEBI:17359"/>
        <dbReference type="ChEBI" id="CHEBI:29919"/>
        <dbReference type="ChEBI" id="CHEBI:33737"/>
        <dbReference type="ChEBI" id="CHEBI:33738"/>
        <dbReference type="EC" id="1.8.7.1"/>
    </reaction>
</comment>
<dbReference type="InterPro" id="IPR036188">
    <property type="entry name" value="FAD/NAD-bd_sf"/>
</dbReference>
<dbReference type="SUPFAM" id="SSF56014">
    <property type="entry name" value="Nitrite and sulphite reductase 4Fe-4S domain-like"/>
    <property type="match status" value="1"/>
</dbReference>
<comment type="cofactor">
    <cofactor evidence="19">
        <name>[2Fe-2S] cluster</name>
        <dbReference type="ChEBI" id="CHEBI:190135"/>
    </cofactor>
</comment>
<comment type="cofactor">
    <cofactor evidence="1">
        <name>siroheme</name>
        <dbReference type="ChEBI" id="CHEBI:60052"/>
    </cofactor>
</comment>
<dbReference type="EMBL" id="JAOZYB010000313">
    <property type="protein sequence ID" value="MEB3964503.1"/>
    <property type="molecule type" value="Genomic_DNA"/>
</dbReference>
<evidence type="ECO:0000256" key="4">
    <source>
        <dbReference type="ARBA" id="ARBA00003247"/>
    </source>
</evidence>
<evidence type="ECO:0000256" key="14">
    <source>
        <dbReference type="ARBA" id="ARBA00022827"/>
    </source>
</evidence>
<feature type="domain" description="BFD-like [2Fe-2S]-binding" evidence="24">
    <location>
        <begin position="433"/>
        <end position="475"/>
    </location>
</feature>
<dbReference type="Gene3D" id="1.10.10.1100">
    <property type="entry name" value="BFD-like [2Fe-2S]-binding domain"/>
    <property type="match status" value="1"/>
</dbReference>
<dbReference type="CDD" id="cd19944">
    <property type="entry name" value="NirB_Fer2_BFD-like_2"/>
    <property type="match status" value="1"/>
</dbReference>
<evidence type="ECO:0000259" key="24">
    <source>
        <dbReference type="Pfam" id="PF04324"/>
    </source>
</evidence>
<evidence type="ECO:0000256" key="11">
    <source>
        <dbReference type="ARBA" id="ARBA00022714"/>
    </source>
</evidence>
<comment type="caution">
    <text evidence="27">The sequence shown here is derived from an EMBL/GenBank/DDBJ whole genome shotgun (WGS) entry which is preliminary data.</text>
</comment>
<sequence>MATSKPTPALSKRTLVLVGHGMVGQRFLEAAAERGLTETHRVVVLCEEPRPAYDRVHLTSYFSGTTPEELSMTDPEFIEQHGIELHLGDPAVEIDRATRTVRARSGLTVTYDALVLATGSYPFVPPVPGKDTTGCFVYRTIEDLYAIEEYAKKHATVGAVVGGGLLGLEAAGALQGLGLTTHIVEFAPRLMPVQVDEGGGAALLRTITDMGLSVHTGVGTQEIVADPERGSVVSGMKLSDGSELATDLVVFSAGVRPRDQLAREMGLTVGERGGIAVDEQCRTSDPDVFAIGECALAADGRVYGLVAPGYEMAVTAATAIAEQETTGFTGADLSTKLKLLGVDVASFGDAHGASEGCLDVVYSDSRSGTYKKLVIGAEGELLGGILVGDAEAYGTLRALTGTVPPLAPEQLVLPAGAGAPAQLGPEALPADAVICSCHNVTKGEICEHTSLPEVKKCTKAGTGCGSCVKLIGQLLPKSGDDGLCGCFKHTRQELYEIVRVKRITTYARLLDEHGREEARGGEGCEVCKPTVGSIIASLAPTIGADGYVLEGEQSALQDTNDHFLANLQKNGSYSVVPRIPGGEITPDKLIVIGEVARDFNLYTKITGGQRIDLFGARVDQLPMIWARLVDAGFESGHAYGKSLRTVKSCVGQTWCRYGVQDSVRMAIDLELRYRGLRAPHKLKSAVSGCARECAEAQSKDFGVIATANGWNLYVGGNGGMTPRHADLLAQDLSDAELIRLIDRFLMFYIRTGDRLERTAAWLDRIDGGLDHVRDVVVHDSLGLCDELEALMAAHVAHYRDEWSETIEDPERLARFVSFVNAPDTPDPTVRFVPERDQIKPELPLIPLEGLAVR</sequence>
<comment type="function">
    <text evidence="4">Catalyzes the reduction of sulfite to sulfide, a step in the biosynthesis of sulfur-containing amino acids and cofactors.</text>
</comment>
<dbReference type="NCBIfam" id="TIGR02374">
    <property type="entry name" value="nitri_red_nirB"/>
    <property type="match status" value="1"/>
</dbReference>
<evidence type="ECO:0000256" key="8">
    <source>
        <dbReference type="ARBA" id="ARBA00022485"/>
    </source>
</evidence>
<keyword evidence="10 21" id="KW-0285">Flavoprotein</keyword>
<evidence type="ECO:0000256" key="10">
    <source>
        <dbReference type="ARBA" id="ARBA00022630"/>
    </source>
</evidence>
<dbReference type="InterPro" id="IPR041575">
    <property type="entry name" value="Rubredoxin_C"/>
</dbReference>
<evidence type="ECO:0000313" key="27">
    <source>
        <dbReference type="EMBL" id="MEB3964503.1"/>
    </source>
</evidence>
<feature type="domain" description="Nitrite/Sulfite reductase ferredoxin-like" evidence="23">
    <location>
        <begin position="568"/>
        <end position="629"/>
    </location>
</feature>
<evidence type="ECO:0000256" key="17">
    <source>
        <dbReference type="ARBA" id="ARBA00023014"/>
    </source>
</evidence>
<feature type="domain" description="NADH-rubredoxin oxidoreductase C-terminal" evidence="26">
    <location>
        <begin position="334"/>
        <end position="397"/>
    </location>
</feature>
<keyword evidence="16" id="KW-0408">Iron</keyword>
<comment type="similarity">
    <text evidence="6">Belongs to the nitrite and sulfite reductase 4Fe-4S domain family.</text>
</comment>
<evidence type="ECO:0000256" key="7">
    <source>
        <dbReference type="ARBA" id="ARBA00012353"/>
    </source>
</evidence>
<dbReference type="PIRSF" id="PIRSF037149">
    <property type="entry name" value="NirB"/>
    <property type="match status" value="1"/>
</dbReference>
<evidence type="ECO:0000256" key="19">
    <source>
        <dbReference type="ARBA" id="ARBA00034078"/>
    </source>
</evidence>
<feature type="domain" description="FAD/NAD(P)-binding" evidence="25">
    <location>
        <begin position="15"/>
        <end position="315"/>
    </location>
</feature>
<dbReference type="RefSeq" id="WP_324772230.1">
    <property type="nucleotide sequence ID" value="NZ_BAAATS010000030.1"/>
</dbReference>
<dbReference type="NCBIfam" id="NF011565">
    <property type="entry name" value="PRK14989.1"/>
    <property type="match status" value="1"/>
</dbReference>
<comment type="cofactor">
    <cofactor evidence="2">
        <name>[4Fe-4S] cluster</name>
        <dbReference type="ChEBI" id="CHEBI:49883"/>
    </cofactor>
</comment>
<evidence type="ECO:0000256" key="3">
    <source>
        <dbReference type="ARBA" id="ARBA00001974"/>
    </source>
</evidence>
<evidence type="ECO:0000256" key="21">
    <source>
        <dbReference type="PIRNR" id="PIRNR037149"/>
    </source>
</evidence>
<dbReference type="Pfam" id="PF07992">
    <property type="entry name" value="Pyr_redox_2"/>
    <property type="match status" value="1"/>
</dbReference>
<keyword evidence="17" id="KW-0411">Iron-sulfur</keyword>
<dbReference type="InterPro" id="IPR016156">
    <property type="entry name" value="FAD/NAD-linked_Rdtase_dimer_sf"/>
</dbReference>
<evidence type="ECO:0000256" key="18">
    <source>
        <dbReference type="ARBA" id="ARBA00023063"/>
    </source>
</evidence>
<evidence type="ECO:0000256" key="9">
    <source>
        <dbReference type="ARBA" id="ARBA00022617"/>
    </source>
</evidence>
<dbReference type="EC" id="1.8.7.1" evidence="7"/>
<keyword evidence="11" id="KW-0001">2Fe-2S</keyword>
<keyword evidence="9" id="KW-0349">Heme</keyword>
<evidence type="ECO:0000256" key="1">
    <source>
        <dbReference type="ARBA" id="ARBA00001929"/>
    </source>
</evidence>
<dbReference type="InterPro" id="IPR023753">
    <property type="entry name" value="FAD/NAD-binding_dom"/>
</dbReference>
<dbReference type="SUPFAM" id="SSF55124">
    <property type="entry name" value="Nitrite/Sulfite reductase N-terminal domain-like"/>
    <property type="match status" value="1"/>
</dbReference>
<keyword evidence="12" id="KW-0479">Metal-binding</keyword>
<keyword evidence="8" id="KW-0004">4Fe-4S</keyword>
<evidence type="ECO:0000256" key="2">
    <source>
        <dbReference type="ARBA" id="ARBA00001966"/>
    </source>
</evidence>
<keyword evidence="13" id="KW-0883">Thioether bond</keyword>
<dbReference type="Pfam" id="PF01077">
    <property type="entry name" value="NIR_SIR"/>
    <property type="match status" value="1"/>
</dbReference>
<dbReference type="Gene3D" id="3.30.390.30">
    <property type="match status" value="1"/>
</dbReference>
<feature type="domain" description="Nitrite/sulphite reductase 4Fe-4S" evidence="22">
    <location>
        <begin position="640"/>
        <end position="776"/>
    </location>
</feature>
<keyword evidence="28" id="KW-1185">Reference proteome</keyword>